<proteinExistence type="predicted"/>
<dbReference type="Proteomes" id="UP000319296">
    <property type="component" value="Unassembled WGS sequence"/>
</dbReference>
<evidence type="ECO:0000313" key="1">
    <source>
        <dbReference type="EMBL" id="RZD18136.1"/>
    </source>
</evidence>
<dbReference type="InterPro" id="IPR019239">
    <property type="entry name" value="VapB_antitoxin"/>
</dbReference>
<organism evidence="1 2">
    <name type="scientific">Candidatus Acididesulfobacter diazotrophicus</name>
    <dbReference type="NCBI Taxonomy" id="2597226"/>
    <lineage>
        <taxon>Bacteria</taxon>
        <taxon>Deltaproteobacteria</taxon>
        <taxon>Candidatus Acidulodesulfobacterales</taxon>
        <taxon>Candidatus Acididesulfobacter</taxon>
    </lineage>
</organism>
<dbReference type="AlphaFoldDB" id="A0A519BLM1"/>
<name>A0A519BLM1_9DELT</name>
<sequence length="66" mass="7851">MRTNIVLDDKLVEEAIKLTNIKTKKELINLSLKELVENRSRMKLQDLYGKIKFSEDYDYKKMRSGD</sequence>
<protein>
    <submittedName>
        <fullName evidence="1">Type II toxin-antitoxin system VapB family antitoxin</fullName>
    </submittedName>
</protein>
<evidence type="ECO:0000313" key="2">
    <source>
        <dbReference type="Proteomes" id="UP000319296"/>
    </source>
</evidence>
<reference evidence="1 2" key="1">
    <citation type="journal article" date="2019" name="ISME J.">
        <title>Insights into ecological role of a new deltaproteobacterial order Candidatus Acidulodesulfobacterales by metagenomics and metatranscriptomics.</title>
        <authorList>
            <person name="Tan S."/>
            <person name="Liu J."/>
            <person name="Fang Y."/>
            <person name="Hedlund B.P."/>
            <person name="Lian Z.H."/>
            <person name="Huang L.Y."/>
            <person name="Li J.T."/>
            <person name="Huang L.N."/>
            <person name="Li W.J."/>
            <person name="Jiang H.C."/>
            <person name="Dong H.L."/>
            <person name="Shu W.S."/>
        </authorList>
    </citation>
    <scope>NUCLEOTIDE SEQUENCE [LARGE SCALE GENOMIC DNA]</scope>
    <source>
        <strain evidence="1">AP1</strain>
    </source>
</reference>
<dbReference type="EMBL" id="SGBB01000013">
    <property type="protein sequence ID" value="RZD18136.1"/>
    <property type="molecule type" value="Genomic_DNA"/>
</dbReference>
<dbReference type="Pfam" id="PF09957">
    <property type="entry name" value="VapB_antitoxin"/>
    <property type="match status" value="1"/>
</dbReference>
<accession>A0A519BLM1</accession>
<comment type="caution">
    <text evidence="1">The sequence shown here is derived from an EMBL/GenBank/DDBJ whole genome shotgun (WGS) entry which is preliminary data.</text>
</comment>
<gene>
    <name evidence="1" type="ORF">EVG15_07335</name>
</gene>